<comment type="caution">
    <text evidence="1">The sequence shown here is derived from an EMBL/GenBank/DDBJ whole genome shotgun (WGS) entry which is preliminary data.</text>
</comment>
<evidence type="ECO:0000313" key="1">
    <source>
        <dbReference type="EMBL" id="GBM58974.1"/>
    </source>
</evidence>
<dbReference type="OrthoDB" id="8377007at2759"/>
<gene>
    <name evidence="1" type="ORF">AVEN_230087_1</name>
</gene>
<sequence length="101" mass="11098">MLNHQTDVQICSQGAWDNHESAPVVILNCSPDHNSRRRSSVSRPQTDWLHALTWPPSNQYTAITGTQAEPAFIVANGSGLESVECTLQGVWLEAVLEVTDL</sequence>
<dbReference type="EMBL" id="BGPR01001659">
    <property type="protein sequence ID" value="GBM58974.1"/>
    <property type="molecule type" value="Genomic_DNA"/>
</dbReference>
<accession>A0A4Y2H3T1</accession>
<protein>
    <submittedName>
        <fullName evidence="1">Uncharacterized protein</fullName>
    </submittedName>
</protein>
<organism evidence="1 2">
    <name type="scientific">Araneus ventricosus</name>
    <name type="common">Orbweaver spider</name>
    <name type="synonym">Epeira ventricosa</name>
    <dbReference type="NCBI Taxonomy" id="182803"/>
    <lineage>
        <taxon>Eukaryota</taxon>
        <taxon>Metazoa</taxon>
        <taxon>Ecdysozoa</taxon>
        <taxon>Arthropoda</taxon>
        <taxon>Chelicerata</taxon>
        <taxon>Arachnida</taxon>
        <taxon>Araneae</taxon>
        <taxon>Araneomorphae</taxon>
        <taxon>Entelegynae</taxon>
        <taxon>Araneoidea</taxon>
        <taxon>Araneidae</taxon>
        <taxon>Araneus</taxon>
    </lineage>
</organism>
<dbReference type="Proteomes" id="UP000499080">
    <property type="component" value="Unassembled WGS sequence"/>
</dbReference>
<proteinExistence type="predicted"/>
<name>A0A4Y2H3T1_ARAVE</name>
<evidence type="ECO:0000313" key="2">
    <source>
        <dbReference type="Proteomes" id="UP000499080"/>
    </source>
</evidence>
<keyword evidence="2" id="KW-1185">Reference proteome</keyword>
<reference evidence="1 2" key="1">
    <citation type="journal article" date="2019" name="Sci. Rep.">
        <title>Orb-weaving spider Araneus ventricosus genome elucidates the spidroin gene catalogue.</title>
        <authorList>
            <person name="Kono N."/>
            <person name="Nakamura H."/>
            <person name="Ohtoshi R."/>
            <person name="Moran D.A.P."/>
            <person name="Shinohara A."/>
            <person name="Yoshida Y."/>
            <person name="Fujiwara M."/>
            <person name="Mori M."/>
            <person name="Tomita M."/>
            <person name="Arakawa K."/>
        </authorList>
    </citation>
    <scope>NUCLEOTIDE SEQUENCE [LARGE SCALE GENOMIC DNA]</scope>
</reference>
<dbReference type="AlphaFoldDB" id="A0A4Y2H3T1"/>